<keyword evidence="6 13" id="KW-0808">Transferase</keyword>
<feature type="binding site" evidence="14">
    <location>
        <position position="54"/>
    </location>
    <ligand>
        <name>ATP</name>
        <dbReference type="ChEBI" id="CHEBI:30616"/>
    </ligand>
</feature>
<feature type="binding site" evidence="14">
    <location>
        <position position="118"/>
    </location>
    <ligand>
        <name>ATP</name>
        <dbReference type="ChEBI" id="CHEBI:30616"/>
    </ligand>
</feature>
<evidence type="ECO:0000256" key="11">
    <source>
        <dbReference type="ARBA" id="ARBA00029774"/>
    </source>
</evidence>
<comment type="subcellular location">
    <subcellularLocation>
        <location evidence="1 13">Cytoplasm</location>
    </subcellularLocation>
</comment>
<dbReference type="Pfam" id="PF03481">
    <property type="entry name" value="Sua5_C"/>
    <property type="match status" value="1"/>
</dbReference>
<sequence>MTLLLHTNDQDIQRAADILAKGGVVAFPTETVYGIGADATKSEPVDKVFAAKKRPHDNPLIVTVSDDQMLRRFAKLDQRAEKLIAHFWPGSLTLILPLLDDEILPSNVTAGLSTAAFRNPKSQVTRNLISLFNNPIVGPSANLSTKPSTTTAAHVMHDMAGRIDAVIDDGPSQIGVESTIVDLSVPDATILRPGAVTADEIAAVIGEKVIDPSSPITVAKGVAPKAPGMKYRHYAPSKEVIIFQAEDAEQLKTVLKPSDAVLALTDILAKFDLPEERSWSLGQNADSAAEELFSALRAFDDRDSVQRIYVQGLAKKGIGEAYMNRLEKSAGGQHFHLE</sequence>
<dbReference type="PANTHER" id="PTHR17490">
    <property type="entry name" value="SUA5"/>
    <property type="match status" value="1"/>
</dbReference>
<evidence type="ECO:0000256" key="1">
    <source>
        <dbReference type="ARBA" id="ARBA00004496"/>
    </source>
</evidence>
<feature type="binding site" evidence="14">
    <location>
        <position position="178"/>
    </location>
    <ligand>
        <name>L-threonine</name>
        <dbReference type="ChEBI" id="CHEBI:57926"/>
    </ligand>
</feature>
<dbReference type="Gene3D" id="3.40.50.11030">
    <property type="entry name" value="Threonylcarbamoyl-AMP synthase, C-terminal domain"/>
    <property type="match status" value="1"/>
</dbReference>
<dbReference type="GO" id="GO:0008033">
    <property type="term" value="P:tRNA processing"/>
    <property type="evidence" value="ECO:0007669"/>
    <property type="project" value="UniProtKB-KW"/>
</dbReference>
<dbReference type="InterPro" id="IPR017945">
    <property type="entry name" value="DHBP_synth_RibB-like_a/b_dom"/>
</dbReference>
<dbReference type="InterPro" id="IPR005145">
    <property type="entry name" value="Sua5_C"/>
</dbReference>
<dbReference type="Proteomes" id="UP000004959">
    <property type="component" value="Chromosome"/>
</dbReference>
<dbReference type="eggNOG" id="COG0009">
    <property type="taxonomic scope" value="Bacteria"/>
</dbReference>
<feature type="binding site" evidence="14">
    <location>
        <position position="148"/>
    </location>
    <ligand>
        <name>ATP</name>
        <dbReference type="ChEBI" id="CHEBI:30616"/>
    </ligand>
</feature>
<dbReference type="GO" id="GO:0006450">
    <property type="term" value="P:regulation of translational fidelity"/>
    <property type="evidence" value="ECO:0007669"/>
    <property type="project" value="TreeGrafter"/>
</dbReference>
<dbReference type="AlphaFoldDB" id="G9WET9"/>
<feature type="binding site" evidence="14">
    <location>
        <position position="234"/>
    </location>
    <ligand>
        <name>ATP</name>
        <dbReference type="ChEBI" id="CHEBI:30616"/>
    </ligand>
</feature>
<dbReference type="SUPFAM" id="SSF55821">
    <property type="entry name" value="YrdC/RibB"/>
    <property type="match status" value="1"/>
</dbReference>
<reference evidence="16 17" key="1">
    <citation type="journal article" date="2012" name="PLoS ONE">
        <title>Functional divergence in the genus oenococcus as predicted by genome sequencing of the newly-described species, Oenococcus kitaharae.</title>
        <authorList>
            <person name="Borneman A.R."/>
            <person name="McCarthy J.M."/>
            <person name="Chambers P.J."/>
            <person name="Bartowsky E.J."/>
        </authorList>
    </citation>
    <scope>NUCLEOTIDE SEQUENCE [LARGE SCALE GENOMIC DNA]</scope>
    <source>
        <strain evidence="17">DSM17330</strain>
    </source>
</reference>
<evidence type="ECO:0000256" key="6">
    <source>
        <dbReference type="ARBA" id="ARBA00022679"/>
    </source>
</evidence>
<evidence type="ECO:0000256" key="3">
    <source>
        <dbReference type="ARBA" id="ARBA00012584"/>
    </source>
</evidence>
<dbReference type="GO" id="GO:0003725">
    <property type="term" value="F:double-stranded RNA binding"/>
    <property type="evidence" value="ECO:0007669"/>
    <property type="project" value="UniProtKB-UniRule"/>
</dbReference>
<dbReference type="PANTHER" id="PTHR17490:SF16">
    <property type="entry name" value="THREONYLCARBAMOYL-AMP SYNTHASE"/>
    <property type="match status" value="1"/>
</dbReference>
<dbReference type="InterPro" id="IPR038385">
    <property type="entry name" value="Sua5/YwlC_C"/>
</dbReference>
<keyword evidence="9 13" id="KW-0547">Nucleotide-binding</keyword>
<evidence type="ECO:0000256" key="12">
    <source>
        <dbReference type="ARBA" id="ARBA00048366"/>
    </source>
</evidence>
<comment type="caution">
    <text evidence="16">The sequence shown here is derived from an EMBL/GenBank/DDBJ whole genome shotgun (WGS) entry which is preliminary data.</text>
</comment>
<gene>
    <name evidence="16" type="ORF">OKIT_0135</name>
</gene>
<protein>
    <recommendedName>
        <fullName evidence="4 13">Threonylcarbamoyl-AMP synthase</fullName>
        <shortName evidence="13">TC-AMP synthase</shortName>
        <ecNumber evidence="3 13">2.7.7.87</ecNumber>
    </recommendedName>
    <alternativeName>
        <fullName evidence="11 13">L-threonylcarbamoyladenylate synthase</fullName>
    </alternativeName>
</protein>
<evidence type="ECO:0000313" key="16">
    <source>
        <dbReference type="EMBL" id="EHN58262.1"/>
    </source>
</evidence>
<dbReference type="EMBL" id="AFVZ01000001">
    <property type="protein sequence ID" value="EHN58262.1"/>
    <property type="molecule type" value="Genomic_DNA"/>
</dbReference>
<dbReference type="InterPro" id="IPR050156">
    <property type="entry name" value="TC-AMP_synthase_SUA5"/>
</dbReference>
<feature type="binding site" evidence="14">
    <location>
        <position position="58"/>
    </location>
    <ligand>
        <name>ATP</name>
        <dbReference type="ChEBI" id="CHEBI:30616"/>
    </ligand>
</feature>
<dbReference type="GO" id="GO:0005737">
    <property type="term" value="C:cytoplasm"/>
    <property type="evidence" value="ECO:0007669"/>
    <property type="project" value="UniProtKB-SubCell"/>
</dbReference>
<evidence type="ECO:0000256" key="10">
    <source>
        <dbReference type="ARBA" id="ARBA00022840"/>
    </source>
</evidence>
<evidence type="ECO:0000256" key="13">
    <source>
        <dbReference type="PIRNR" id="PIRNR004930"/>
    </source>
</evidence>
<proteinExistence type="inferred from homology"/>
<evidence type="ECO:0000256" key="14">
    <source>
        <dbReference type="PIRSR" id="PIRSR004930-1"/>
    </source>
</evidence>
<keyword evidence="10 13" id="KW-0067">ATP-binding</keyword>
<dbReference type="HOGENOM" id="CLU_031397_0_1_9"/>
<keyword evidence="5 13" id="KW-0963">Cytoplasm</keyword>
<feature type="domain" description="YrdC-like" evidence="15">
    <location>
        <begin position="9"/>
        <end position="196"/>
    </location>
</feature>
<keyword evidence="17" id="KW-1185">Reference proteome</keyword>
<keyword evidence="8 13" id="KW-0548">Nucleotidyltransferase</keyword>
<dbReference type="GO" id="GO:0000049">
    <property type="term" value="F:tRNA binding"/>
    <property type="evidence" value="ECO:0007669"/>
    <property type="project" value="TreeGrafter"/>
</dbReference>
<feature type="binding site" evidence="14">
    <location>
        <position position="114"/>
    </location>
    <ligand>
        <name>ATP</name>
        <dbReference type="ChEBI" id="CHEBI:30616"/>
    </ligand>
</feature>
<evidence type="ECO:0000256" key="8">
    <source>
        <dbReference type="ARBA" id="ARBA00022695"/>
    </source>
</evidence>
<evidence type="ECO:0000256" key="9">
    <source>
        <dbReference type="ARBA" id="ARBA00022741"/>
    </source>
</evidence>
<feature type="binding site" evidence="14">
    <location>
        <position position="140"/>
    </location>
    <ligand>
        <name>ATP</name>
        <dbReference type="ChEBI" id="CHEBI:30616"/>
    </ligand>
</feature>
<organism evidence="16 17">
    <name type="scientific">Oenococcus kitaharae DSM 17330</name>
    <dbReference type="NCBI Taxonomy" id="1045004"/>
    <lineage>
        <taxon>Bacteria</taxon>
        <taxon>Bacillati</taxon>
        <taxon>Bacillota</taxon>
        <taxon>Bacilli</taxon>
        <taxon>Lactobacillales</taxon>
        <taxon>Lactobacillaceae</taxon>
        <taxon>Oenococcus</taxon>
    </lineage>
</organism>
<comment type="function">
    <text evidence="13">Required for the formation of a threonylcarbamoyl group on adenosine at position 37 (t(6)A37) in tRNAs that read codons beginning with adenine.</text>
</comment>
<dbReference type="RefSeq" id="WP_007744422.1">
    <property type="nucleotide sequence ID" value="NZ_CM001398.1"/>
</dbReference>
<dbReference type="Gene3D" id="3.90.870.10">
    <property type="entry name" value="DHBP synthase"/>
    <property type="match status" value="1"/>
</dbReference>
<comment type="catalytic activity">
    <reaction evidence="12 13">
        <text>L-threonine + hydrogencarbonate + ATP = L-threonylcarbamoyladenylate + diphosphate + H2O</text>
        <dbReference type="Rhea" id="RHEA:36407"/>
        <dbReference type="ChEBI" id="CHEBI:15377"/>
        <dbReference type="ChEBI" id="CHEBI:17544"/>
        <dbReference type="ChEBI" id="CHEBI:30616"/>
        <dbReference type="ChEBI" id="CHEBI:33019"/>
        <dbReference type="ChEBI" id="CHEBI:57926"/>
        <dbReference type="ChEBI" id="CHEBI:73682"/>
        <dbReference type="EC" id="2.7.7.87"/>
    </reaction>
</comment>
<name>G9WET9_9LACO</name>
<comment type="similarity">
    <text evidence="2 13">Belongs to the SUA5 family.</text>
</comment>
<dbReference type="PIRSF" id="PIRSF004930">
    <property type="entry name" value="Tln_factor_SUA5"/>
    <property type="match status" value="1"/>
</dbReference>
<dbReference type="PATRIC" id="fig|1045004.4.peg.138"/>
<dbReference type="GO" id="GO:0061710">
    <property type="term" value="F:L-threonylcarbamoyladenylate synthase"/>
    <property type="evidence" value="ECO:0007669"/>
    <property type="project" value="UniProtKB-EC"/>
</dbReference>
<accession>G9WET9</accession>
<evidence type="ECO:0000259" key="15">
    <source>
        <dbReference type="PROSITE" id="PS51163"/>
    </source>
</evidence>
<evidence type="ECO:0000313" key="17">
    <source>
        <dbReference type="Proteomes" id="UP000004959"/>
    </source>
</evidence>
<dbReference type="NCBIfam" id="TIGR00057">
    <property type="entry name" value="L-threonylcarbamoyladenylate synthase"/>
    <property type="match status" value="1"/>
</dbReference>
<feature type="binding site" evidence="14">
    <location>
        <position position="192"/>
    </location>
    <ligand>
        <name>ATP</name>
        <dbReference type="ChEBI" id="CHEBI:30616"/>
    </ligand>
</feature>
<dbReference type="InterPro" id="IPR006070">
    <property type="entry name" value="Sua5-like_dom"/>
</dbReference>
<evidence type="ECO:0000256" key="5">
    <source>
        <dbReference type="ARBA" id="ARBA00022490"/>
    </source>
</evidence>
<feature type="binding site" evidence="14">
    <location>
        <position position="31"/>
    </location>
    <ligand>
        <name>L-threonine</name>
        <dbReference type="ChEBI" id="CHEBI:57926"/>
    </ligand>
</feature>
<dbReference type="STRING" id="336988.NT96_03875"/>
<dbReference type="EC" id="2.7.7.87" evidence="3 13"/>
<dbReference type="Pfam" id="PF01300">
    <property type="entry name" value="Sua5_yciO_yrdC"/>
    <property type="match status" value="1"/>
</dbReference>
<evidence type="ECO:0000256" key="4">
    <source>
        <dbReference type="ARBA" id="ARBA00015492"/>
    </source>
</evidence>
<dbReference type="OrthoDB" id="9814580at2"/>
<evidence type="ECO:0000256" key="7">
    <source>
        <dbReference type="ARBA" id="ARBA00022694"/>
    </source>
</evidence>
<dbReference type="GO" id="GO:0005524">
    <property type="term" value="F:ATP binding"/>
    <property type="evidence" value="ECO:0007669"/>
    <property type="project" value="UniProtKB-UniRule"/>
</dbReference>
<dbReference type="PROSITE" id="PS51163">
    <property type="entry name" value="YRDC"/>
    <property type="match status" value="1"/>
</dbReference>
<keyword evidence="7 13" id="KW-0819">tRNA processing</keyword>
<dbReference type="InterPro" id="IPR010923">
    <property type="entry name" value="T(6)A37_SUA5"/>
</dbReference>
<evidence type="ECO:0000256" key="2">
    <source>
        <dbReference type="ARBA" id="ARBA00007663"/>
    </source>
</evidence>